<dbReference type="Pfam" id="PF01944">
    <property type="entry name" value="SpoIIM"/>
    <property type="match status" value="1"/>
</dbReference>
<evidence type="ECO:0000313" key="3">
    <source>
        <dbReference type="Proteomes" id="UP000290253"/>
    </source>
</evidence>
<dbReference type="RefSeq" id="WP_129206465.1">
    <property type="nucleotide sequence ID" value="NZ_BMGU01000001.1"/>
</dbReference>
<feature type="transmembrane region" description="Helical" evidence="1">
    <location>
        <begin position="296"/>
        <end position="315"/>
    </location>
</feature>
<feature type="transmembrane region" description="Helical" evidence="1">
    <location>
        <begin position="176"/>
        <end position="198"/>
    </location>
</feature>
<dbReference type="Proteomes" id="UP000290253">
    <property type="component" value="Unassembled WGS sequence"/>
</dbReference>
<gene>
    <name evidence="2" type="ORF">ESZ00_01845</name>
</gene>
<evidence type="ECO:0000256" key="1">
    <source>
        <dbReference type="SAM" id="Phobius"/>
    </source>
</evidence>
<accession>A0A4Q1SH80</accession>
<feature type="transmembrane region" description="Helical" evidence="1">
    <location>
        <begin position="271"/>
        <end position="290"/>
    </location>
</feature>
<keyword evidence="1" id="KW-0472">Membrane</keyword>
<dbReference type="PANTHER" id="PTHR35337:SF1">
    <property type="entry name" value="SLR1478 PROTEIN"/>
    <property type="match status" value="1"/>
</dbReference>
<keyword evidence="1" id="KW-1133">Transmembrane helix</keyword>
<sequence>MTSDRLISHRWIEQRQGSWSRLESITRQVESSGIRTLPPAELREFGLLYRQVASDLSAVRSDRAAVALEDHLNGLLSRAHNHIYTGRKSGFGSIFRFLAFDYPRIFRRLFPWVAASTLIFLAGAVLGTLLTLVRPEFMRTMLGPQMLETIAQHRMWTQSIVSMKPQASSAILTNNIGVAFMAFAGGIVGTLGSIWLLFQNGLQFGVISTACSQAHMALDLFSFVAAHGSLELPSIFIAGGAGLRLGAALIFPGMLSRRDALAEGGREAIRLLSGVVPLLIIAGMLEGFLSPSGAPVALKFTVGAALFSLLCFWLAEGGRSRTPAEAHLGGNSE</sequence>
<name>A0A4Q1SH80_9BACT</name>
<reference evidence="2 3" key="1">
    <citation type="journal article" date="2016" name="Int. J. Syst. Evol. Microbiol.">
        <title>Acidipila dinghuensis sp. nov., an acidobacterium isolated from forest soil.</title>
        <authorList>
            <person name="Jiang Y.W."/>
            <person name="Wang J."/>
            <person name="Chen M.H."/>
            <person name="Lv Y.Y."/>
            <person name="Qiu L.H."/>
        </authorList>
    </citation>
    <scope>NUCLEOTIDE SEQUENCE [LARGE SCALE GENOMIC DNA]</scope>
    <source>
        <strain evidence="2 3">DHOF10</strain>
    </source>
</reference>
<dbReference type="EMBL" id="SDMK01000001">
    <property type="protein sequence ID" value="RXS96715.1"/>
    <property type="molecule type" value="Genomic_DNA"/>
</dbReference>
<evidence type="ECO:0000313" key="2">
    <source>
        <dbReference type="EMBL" id="RXS96715.1"/>
    </source>
</evidence>
<protein>
    <submittedName>
        <fullName evidence="2">Stage II sporulation protein M</fullName>
    </submittedName>
</protein>
<dbReference type="PANTHER" id="PTHR35337">
    <property type="entry name" value="SLR1478 PROTEIN"/>
    <property type="match status" value="1"/>
</dbReference>
<feature type="transmembrane region" description="Helical" evidence="1">
    <location>
        <begin position="232"/>
        <end position="251"/>
    </location>
</feature>
<keyword evidence="1" id="KW-0812">Transmembrane</keyword>
<dbReference type="AlphaFoldDB" id="A0A4Q1SH80"/>
<feature type="transmembrane region" description="Helical" evidence="1">
    <location>
        <begin position="109"/>
        <end position="133"/>
    </location>
</feature>
<proteinExistence type="predicted"/>
<dbReference type="OrthoDB" id="9800053at2"/>
<keyword evidence="3" id="KW-1185">Reference proteome</keyword>
<dbReference type="InterPro" id="IPR002798">
    <property type="entry name" value="SpoIIM-like"/>
</dbReference>
<organism evidence="2 3">
    <name type="scientific">Silvibacterium dinghuense</name>
    <dbReference type="NCBI Taxonomy" id="1560006"/>
    <lineage>
        <taxon>Bacteria</taxon>
        <taxon>Pseudomonadati</taxon>
        <taxon>Acidobacteriota</taxon>
        <taxon>Terriglobia</taxon>
        <taxon>Terriglobales</taxon>
        <taxon>Acidobacteriaceae</taxon>
        <taxon>Silvibacterium</taxon>
    </lineage>
</organism>
<comment type="caution">
    <text evidence="2">The sequence shown here is derived from an EMBL/GenBank/DDBJ whole genome shotgun (WGS) entry which is preliminary data.</text>
</comment>